<gene>
    <name evidence="3" type="ORF">L596_007377</name>
</gene>
<accession>A0A4U5P961</accession>
<evidence type="ECO:0000313" key="4">
    <source>
        <dbReference type="Proteomes" id="UP000298663"/>
    </source>
</evidence>
<dbReference type="Proteomes" id="UP000298663">
    <property type="component" value="Unassembled WGS sequence"/>
</dbReference>
<sequence length="248" mass="28157">MTSAVLNYSVSNEFSCTRQIFLKSDKSNESSLIVGNIPPFVSLDAIKSMIILTEPKAKIHSANFKSSTSLDEDIQKGYRTASVNVGTERSVQKILKSAESLPVINLHALGHPLPRVGMRKFTEDYSKKLKTVEELEMDVETYMSDYDAKVAQRKMEAKLKGNKPDEDGWVTVTRTKRHAATDQQIIKNSELIDRVKRRKVVADEEAVAFYTFKSKESKAKHMDELRRKFEEDKKRIALAKAARKFNPV</sequence>
<evidence type="ECO:0000259" key="2">
    <source>
        <dbReference type="Pfam" id="PF12923"/>
    </source>
</evidence>
<dbReference type="GO" id="GO:0000028">
    <property type="term" value="P:ribosomal small subunit assembly"/>
    <property type="evidence" value="ECO:0007669"/>
    <property type="project" value="TreeGrafter"/>
</dbReference>
<protein>
    <recommendedName>
        <fullName evidence="2">Ribosomal RNA-processing protein 7 C-terminal domain-containing protein</fullName>
    </recommendedName>
</protein>
<dbReference type="GO" id="GO:0034456">
    <property type="term" value="C:UTP-C complex"/>
    <property type="evidence" value="ECO:0007669"/>
    <property type="project" value="TreeGrafter"/>
</dbReference>
<dbReference type="Pfam" id="PF12923">
    <property type="entry name" value="RRP7"/>
    <property type="match status" value="1"/>
</dbReference>
<reference evidence="3 4" key="1">
    <citation type="journal article" date="2015" name="Genome Biol.">
        <title>Comparative genomics of Steinernema reveals deeply conserved gene regulatory networks.</title>
        <authorList>
            <person name="Dillman A.R."/>
            <person name="Macchietto M."/>
            <person name="Porter C.F."/>
            <person name="Rogers A."/>
            <person name="Williams B."/>
            <person name="Antoshechkin I."/>
            <person name="Lee M.M."/>
            <person name="Goodwin Z."/>
            <person name="Lu X."/>
            <person name="Lewis E.E."/>
            <person name="Goodrich-Blair H."/>
            <person name="Stock S.P."/>
            <person name="Adams B.J."/>
            <person name="Sternberg P.W."/>
            <person name="Mortazavi A."/>
        </authorList>
    </citation>
    <scope>NUCLEOTIDE SEQUENCE [LARGE SCALE GENOMIC DNA]</scope>
    <source>
        <strain evidence="3 4">ALL</strain>
    </source>
</reference>
<dbReference type="PANTHER" id="PTHR13191">
    <property type="entry name" value="RIBOSOMAL RNA PROCESSING PROTEIN 7-RELATED"/>
    <property type="match status" value="1"/>
</dbReference>
<proteinExistence type="inferred from homology"/>
<organism evidence="3 4">
    <name type="scientific">Steinernema carpocapsae</name>
    <name type="common">Entomopathogenic nematode</name>
    <dbReference type="NCBI Taxonomy" id="34508"/>
    <lineage>
        <taxon>Eukaryota</taxon>
        <taxon>Metazoa</taxon>
        <taxon>Ecdysozoa</taxon>
        <taxon>Nematoda</taxon>
        <taxon>Chromadorea</taxon>
        <taxon>Rhabditida</taxon>
        <taxon>Tylenchina</taxon>
        <taxon>Panagrolaimomorpha</taxon>
        <taxon>Strongyloidoidea</taxon>
        <taxon>Steinernematidae</taxon>
        <taxon>Steinernema</taxon>
    </lineage>
</organism>
<dbReference type="AlphaFoldDB" id="A0A4U5P961"/>
<feature type="domain" description="Ribosomal RNA-processing protein 7 C-terminal" evidence="2">
    <location>
        <begin position="130"/>
        <end position="247"/>
    </location>
</feature>
<dbReference type="CDD" id="cd12951">
    <property type="entry name" value="RRP7_Rrp7A"/>
    <property type="match status" value="1"/>
</dbReference>
<dbReference type="GO" id="GO:0032545">
    <property type="term" value="C:CURI complex"/>
    <property type="evidence" value="ECO:0007669"/>
    <property type="project" value="TreeGrafter"/>
</dbReference>
<dbReference type="GO" id="GO:0006364">
    <property type="term" value="P:rRNA processing"/>
    <property type="evidence" value="ECO:0007669"/>
    <property type="project" value="TreeGrafter"/>
</dbReference>
<dbReference type="InterPro" id="IPR040446">
    <property type="entry name" value="RRP7"/>
</dbReference>
<keyword evidence="4" id="KW-1185">Reference proteome</keyword>
<dbReference type="OrthoDB" id="5390at2759"/>
<name>A0A4U5P961_STECR</name>
<evidence type="ECO:0000256" key="1">
    <source>
        <dbReference type="ARBA" id="ARBA00006110"/>
    </source>
</evidence>
<dbReference type="PANTHER" id="PTHR13191:SF0">
    <property type="entry name" value="RIBOSOMAL RNA-PROCESSING PROTEIN 7 HOMOLOG A-RELATED"/>
    <property type="match status" value="1"/>
</dbReference>
<evidence type="ECO:0000313" key="3">
    <source>
        <dbReference type="EMBL" id="TKR92798.1"/>
    </source>
</evidence>
<comment type="caution">
    <text evidence="3">The sequence shown here is derived from an EMBL/GenBank/DDBJ whole genome shotgun (WGS) entry which is preliminary data.</text>
</comment>
<comment type="similarity">
    <text evidence="1">Belongs to the RRP7 family.</text>
</comment>
<dbReference type="STRING" id="34508.A0A4U5P961"/>
<dbReference type="InterPro" id="IPR024326">
    <property type="entry name" value="RRP7_C"/>
</dbReference>
<reference evidence="3 4" key="2">
    <citation type="journal article" date="2019" name="G3 (Bethesda)">
        <title>Hybrid Assembly of the Genome of the Entomopathogenic Nematode Steinernema carpocapsae Identifies the X-Chromosome.</title>
        <authorList>
            <person name="Serra L."/>
            <person name="Macchietto M."/>
            <person name="Macias-Munoz A."/>
            <person name="McGill C.J."/>
            <person name="Rodriguez I.M."/>
            <person name="Rodriguez B."/>
            <person name="Murad R."/>
            <person name="Mortazavi A."/>
        </authorList>
    </citation>
    <scope>NUCLEOTIDE SEQUENCE [LARGE SCALE GENOMIC DNA]</scope>
    <source>
        <strain evidence="3 4">ALL</strain>
    </source>
</reference>
<dbReference type="EMBL" id="AZBU02000002">
    <property type="protein sequence ID" value="TKR92798.1"/>
    <property type="molecule type" value="Genomic_DNA"/>
</dbReference>
<dbReference type="Gene3D" id="6.10.250.1770">
    <property type="match status" value="1"/>
</dbReference>